<protein>
    <submittedName>
        <fullName evidence="6">Prolyl oligopeptidase family protein</fullName>
    </submittedName>
</protein>
<dbReference type="InterPro" id="IPR002470">
    <property type="entry name" value="Peptidase_S9A"/>
</dbReference>
<proteinExistence type="predicted"/>
<dbReference type="Gene3D" id="3.40.50.1820">
    <property type="entry name" value="alpha/beta hydrolase"/>
    <property type="match status" value="1"/>
</dbReference>
<dbReference type="InterPro" id="IPR029058">
    <property type="entry name" value="AB_hydrolase_fold"/>
</dbReference>
<evidence type="ECO:0000313" key="7">
    <source>
        <dbReference type="Proteomes" id="UP001596024"/>
    </source>
</evidence>
<keyword evidence="7" id="KW-1185">Reference proteome</keyword>
<dbReference type="SUPFAM" id="SSF50993">
    <property type="entry name" value="Peptidase/esterase 'gauge' domain"/>
    <property type="match status" value="1"/>
</dbReference>
<dbReference type="EMBL" id="JBHSGQ010000006">
    <property type="protein sequence ID" value="MFC4726069.1"/>
    <property type="molecule type" value="Genomic_DNA"/>
</dbReference>
<dbReference type="SUPFAM" id="SSF53474">
    <property type="entry name" value="alpha/beta-Hydrolases"/>
    <property type="match status" value="1"/>
</dbReference>
<dbReference type="Pfam" id="PF00326">
    <property type="entry name" value="Peptidase_S9"/>
    <property type="match status" value="1"/>
</dbReference>
<dbReference type="InterPro" id="IPR023302">
    <property type="entry name" value="Pept_S9A_N"/>
</dbReference>
<evidence type="ECO:0000313" key="6">
    <source>
        <dbReference type="EMBL" id="MFC4726069.1"/>
    </source>
</evidence>
<comment type="caution">
    <text evidence="6">The sequence shown here is derived from an EMBL/GenBank/DDBJ whole genome shotgun (WGS) entry which is preliminary data.</text>
</comment>
<dbReference type="PROSITE" id="PS51257">
    <property type="entry name" value="PROKAR_LIPOPROTEIN"/>
    <property type="match status" value="1"/>
</dbReference>
<evidence type="ECO:0000256" key="3">
    <source>
        <dbReference type="ARBA" id="ARBA00022825"/>
    </source>
</evidence>
<name>A0ABV9NF08_9PROT</name>
<dbReference type="Gene3D" id="2.130.10.120">
    <property type="entry name" value="Prolyl oligopeptidase, N-terminal domain"/>
    <property type="match status" value="1"/>
</dbReference>
<evidence type="ECO:0000259" key="5">
    <source>
        <dbReference type="Pfam" id="PF02897"/>
    </source>
</evidence>
<feature type="domain" description="Peptidase S9 prolyl oligopeptidase catalytic" evidence="4">
    <location>
        <begin position="535"/>
        <end position="738"/>
    </location>
</feature>
<evidence type="ECO:0000259" key="4">
    <source>
        <dbReference type="Pfam" id="PF00326"/>
    </source>
</evidence>
<dbReference type="PANTHER" id="PTHR42881:SF13">
    <property type="entry name" value="PROLYL ENDOPEPTIDASE"/>
    <property type="match status" value="1"/>
</dbReference>
<organism evidence="6 7">
    <name type="scientific">Glycocaulis abyssi</name>
    <dbReference type="NCBI Taxonomy" id="1433403"/>
    <lineage>
        <taxon>Bacteria</taxon>
        <taxon>Pseudomonadati</taxon>
        <taxon>Pseudomonadota</taxon>
        <taxon>Alphaproteobacteria</taxon>
        <taxon>Maricaulales</taxon>
        <taxon>Maricaulaceae</taxon>
        <taxon>Glycocaulis</taxon>
    </lineage>
</organism>
<dbReference type="InterPro" id="IPR051167">
    <property type="entry name" value="Prolyl_oligopep/macrocyclase"/>
</dbReference>
<reference evidence="7" key="1">
    <citation type="journal article" date="2019" name="Int. J. Syst. Evol. Microbiol.">
        <title>The Global Catalogue of Microorganisms (GCM) 10K type strain sequencing project: providing services to taxonomists for standard genome sequencing and annotation.</title>
        <authorList>
            <consortium name="The Broad Institute Genomics Platform"/>
            <consortium name="The Broad Institute Genome Sequencing Center for Infectious Disease"/>
            <person name="Wu L."/>
            <person name="Ma J."/>
        </authorList>
    </citation>
    <scope>NUCLEOTIDE SEQUENCE [LARGE SCALE GENOMIC DNA]</scope>
    <source>
        <strain evidence="7">CCUG 62981</strain>
    </source>
</reference>
<dbReference type="Pfam" id="PF02897">
    <property type="entry name" value="Peptidase_S9_N"/>
    <property type="match status" value="1"/>
</dbReference>
<accession>A0ABV9NF08</accession>
<dbReference type="PANTHER" id="PTHR42881">
    <property type="entry name" value="PROLYL ENDOPEPTIDASE"/>
    <property type="match status" value="1"/>
</dbReference>
<feature type="domain" description="Peptidase S9A N-terminal" evidence="5">
    <location>
        <begin position="66"/>
        <end position="468"/>
    </location>
</feature>
<keyword evidence="1" id="KW-0645">Protease</keyword>
<dbReference type="Proteomes" id="UP001596024">
    <property type="component" value="Unassembled WGS sequence"/>
</dbReference>
<dbReference type="RefSeq" id="WP_371392901.1">
    <property type="nucleotide sequence ID" value="NZ_CP163421.1"/>
</dbReference>
<evidence type="ECO:0000256" key="2">
    <source>
        <dbReference type="ARBA" id="ARBA00022801"/>
    </source>
</evidence>
<dbReference type="InterPro" id="IPR001375">
    <property type="entry name" value="Peptidase_S9_cat"/>
</dbReference>
<dbReference type="PRINTS" id="PR00862">
    <property type="entry name" value="PROLIGOPTASE"/>
</dbReference>
<keyword evidence="3" id="KW-0720">Serine protease</keyword>
<gene>
    <name evidence="6" type="ORF">ACFPB0_12270</name>
</gene>
<evidence type="ECO:0000256" key="1">
    <source>
        <dbReference type="ARBA" id="ARBA00022670"/>
    </source>
</evidence>
<sequence length="743" mass="81467">MTMHKAALMVAGPALLLAACDPAGNGDVTVNETAASSHSQSEERAGVDAEARALNAAIQSGSEELLWLEEVEGEEALAFARAQNERSLGHLQADPRYQQHFDRALEVLESTDRIPFVTVRGSELWNFWQDAQNTHGLWRRTTLESYETANPEWDVVLDLDALADEEGRNWVWRGSSCLAPDYRHCMLTLSDGGSDAAHIREWDMESRSFVEDGFVVPPTKGTTAWIDEDTLLIATALDPAETTTSGYPFVVKRWTRGTPIEEAQVVFTGAASDVGVWPARFQQADGTFYLLATQAETFFESVYWLLPDNAQGEPIRLTLPRRVSPQALFGDQLVFSIEEDWTPVEGGETYPQGAVLSLSMSELAATGELPAIETVFVPGERQSVGGFAATANHLLAVIDENVVGGLWVFTRDENGWQRRQVETPENTSVSITTADDQSDLAFVSAQGYLTPNTLYRVSADATSLSPAKSMPAWFDTTGLEVEQREAVSADGTRIPYFIIHNPERSGAEPGPTLLYAYGGFQVSLNPSYSGTMGRLWLENGGTYVLANIRGGGEFGPAWHQAGLTINRQRIYDDLIAVSEALIADGITTPAQLGVVGGSNGGLLTGVMYTQRPDLFGAVISQVPLLDMMRFHTMLAGASWQAEYGFPDENPDERAFLRSISPLHNVDPDREYPPLFLLTSTKDDRVHPAHARKMAYLTGALGLDMLYYENMEGGHSAAANLRETANRLALEYTFLMQNLMDGEE</sequence>
<keyword evidence="2" id="KW-0378">Hydrolase</keyword>